<evidence type="ECO:0000313" key="2">
    <source>
        <dbReference type="Proteomes" id="UP001302059"/>
    </source>
</evidence>
<name>A0ABT7JP52_9DEIO</name>
<feature type="non-terminal residue" evidence="1">
    <location>
        <position position="232"/>
    </location>
</feature>
<organism evidence="1 2">
    <name type="scientific">Deinococcus rhizophilus</name>
    <dbReference type="NCBI Taxonomy" id="3049544"/>
    <lineage>
        <taxon>Bacteria</taxon>
        <taxon>Thermotogati</taxon>
        <taxon>Deinococcota</taxon>
        <taxon>Deinococci</taxon>
        <taxon>Deinococcales</taxon>
        <taxon>Deinococcaceae</taxon>
        <taxon>Deinococcus</taxon>
    </lineage>
</organism>
<gene>
    <name evidence="1" type="ORF">QOL99_16075</name>
</gene>
<sequence length="232" mass="25874">MTGQERMNIGRLRAQDRQSGPARIRWYQGYSGRGRADQLIEALSRYMQQRRLTDTVCGLRVERRARGEFYFFLTLESEDLGVLPDDVQEALAECPFLQFSAGGPYELATIQSMVSGELKMKALGQCLTYRVLRQEQSGDPFQADLDRPDREGGLGEVAERVLWYASSLGSGRWSAFHAACAALGAGEQSRRIARALRLLGHLEISDDGERWSVTPAAVAEAQQPGGSRLRFQ</sequence>
<protein>
    <submittedName>
        <fullName evidence="1">Uncharacterized protein</fullName>
    </submittedName>
</protein>
<dbReference type="RefSeq" id="WP_285525299.1">
    <property type="nucleotide sequence ID" value="NZ_JASNGB010000250.1"/>
</dbReference>
<comment type="caution">
    <text evidence="1">The sequence shown here is derived from an EMBL/GenBank/DDBJ whole genome shotgun (WGS) entry which is preliminary data.</text>
</comment>
<reference evidence="1 2" key="1">
    <citation type="submission" date="2023-05" db="EMBL/GenBank/DDBJ databases">
        <authorList>
            <person name="Gao F."/>
        </authorList>
    </citation>
    <scope>NUCLEOTIDE SEQUENCE [LARGE SCALE GENOMIC DNA]</scope>
    <source>
        <strain evidence="1 2">MIMF12</strain>
    </source>
</reference>
<dbReference type="Proteomes" id="UP001302059">
    <property type="component" value="Unassembled WGS sequence"/>
</dbReference>
<proteinExistence type="predicted"/>
<dbReference type="EMBL" id="JASNGB010000250">
    <property type="protein sequence ID" value="MDL2345653.1"/>
    <property type="molecule type" value="Genomic_DNA"/>
</dbReference>
<accession>A0ABT7JP52</accession>
<evidence type="ECO:0000313" key="1">
    <source>
        <dbReference type="EMBL" id="MDL2345653.1"/>
    </source>
</evidence>
<keyword evidence="2" id="KW-1185">Reference proteome</keyword>